<proteinExistence type="predicted"/>
<keyword evidence="1" id="KW-0812">Transmembrane</keyword>
<accession>A0ABM7GTW6</accession>
<dbReference type="InterPro" id="IPR002823">
    <property type="entry name" value="DUF112_TM"/>
</dbReference>
<name>A0ABM7GTW6_9GAMM</name>
<keyword evidence="1" id="KW-1133">Transmembrane helix</keyword>
<dbReference type="PANTHER" id="PTHR35342:SF5">
    <property type="entry name" value="TRICARBOXYLIC TRANSPORT PROTEIN"/>
    <property type="match status" value="1"/>
</dbReference>
<dbReference type="Proteomes" id="UP000289555">
    <property type="component" value="Chromosome"/>
</dbReference>
<feature type="transmembrane region" description="Helical" evidence="1">
    <location>
        <begin position="12"/>
        <end position="36"/>
    </location>
</feature>
<feature type="transmembrane region" description="Helical" evidence="1">
    <location>
        <begin position="56"/>
        <end position="80"/>
    </location>
</feature>
<organism evidence="3 4">
    <name type="scientific">Vreelandella olivaria</name>
    <dbReference type="NCBI Taxonomy" id="390919"/>
    <lineage>
        <taxon>Bacteria</taxon>
        <taxon>Pseudomonadati</taxon>
        <taxon>Pseudomonadota</taxon>
        <taxon>Gammaproteobacteria</taxon>
        <taxon>Oceanospirillales</taxon>
        <taxon>Halomonadaceae</taxon>
        <taxon>Vreelandella</taxon>
    </lineage>
</organism>
<sequence length="107" mass="10885">MIDNLLIGLNAFADPMVLVGLTAGALIGYLIGAIPGLGPSLGIALMIPFTYSMDPLVSIVMLVALFAAAEYGGAISGILLNSPGTAAAVATTWDGYPLPSRVKPVLR</sequence>
<keyword evidence="1" id="KW-0472">Membrane</keyword>
<evidence type="ECO:0000313" key="3">
    <source>
        <dbReference type="EMBL" id="BBI54170.1"/>
    </source>
</evidence>
<evidence type="ECO:0000259" key="2">
    <source>
        <dbReference type="Pfam" id="PF01970"/>
    </source>
</evidence>
<dbReference type="EMBL" id="AP019416">
    <property type="protein sequence ID" value="BBI54170.1"/>
    <property type="molecule type" value="Genomic_DNA"/>
</dbReference>
<evidence type="ECO:0000313" key="4">
    <source>
        <dbReference type="Proteomes" id="UP000289555"/>
    </source>
</evidence>
<dbReference type="PANTHER" id="PTHR35342">
    <property type="entry name" value="TRICARBOXYLIC TRANSPORT PROTEIN"/>
    <property type="match status" value="1"/>
</dbReference>
<evidence type="ECO:0000256" key="1">
    <source>
        <dbReference type="SAM" id="Phobius"/>
    </source>
</evidence>
<keyword evidence="4" id="KW-1185">Reference proteome</keyword>
<protein>
    <recommendedName>
        <fullName evidence="2">DUF112 domain-containing protein</fullName>
    </recommendedName>
</protein>
<gene>
    <name evidence="3" type="ORF">HORIV_65910</name>
</gene>
<feature type="domain" description="DUF112" evidence="2">
    <location>
        <begin position="19"/>
        <end position="98"/>
    </location>
</feature>
<reference evidence="4" key="1">
    <citation type="journal article" date="2019" name="Microbiol. Resour. Announc.">
        <title>Complete Genome Sequence of Halomonas olivaria, a Moderately Halophilic Bacterium Isolated from Olive Processing Effluents, Obtained by Nanopore Sequencing.</title>
        <authorList>
            <person name="Nagata S."/>
            <person name="Ii K.M."/>
            <person name="Tsukimi T."/>
            <person name="Miura M.C."/>
            <person name="Galipon J."/>
            <person name="Arakawa K."/>
        </authorList>
    </citation>
    <scope>NUCLEOTIDE SEQUENCE [LARGE SCALE GENOMIC DNA]</scope>
    <source>
        <strain evidence="4">TYRC17</strain>
    </source>
</reference>
<dbReference type="Pfam" id="PF01970">
    <property type="entry name" value="TctA"/>
    <property type="match status" value="1"/>
</dbReference>